<name>A0A512D8I7_9CELL</name>
<protein>
    <submittedName>
        <fullName evidence="3">O-succinylbenzoic acid--CoA ligase</fullName>
    </submittedName>
</protein>
<dbReference type="PANTHER" id="PTHR43767:SF1">
    <property type="entry name" value="NONRIBOSOMAL PEPTIDE SYNTHASE PES1 (EUROFUNG)-RELATED"/>
    <property type="match status" value="1"/>
</dbReference>
<dbReference type="InterPro" id="IPR000873">
    <property type="entry name" value="AMP-dep_synth/lig_dom"/>
</dbReference>
<reference evidence="3 4" key="1">
    <citation type="submission" date="2019-07" db="EMBL/GenBank/DDBJ databases">
        <title>Whole genome shotgun sequence of Cellulomonas aerilata NBRC 106308.</title>
        <authorList>
            <person name="Hosoyama A."/>
            <person name="Uohara A."/>
            <person name="Ohji S."/>
            <person name="Ichikawa N."/>
        </authorList>
    </citation>
    <scope>NUCLEOTIDE SEQUENCE [LARGE SCALE GENOMIC DNA]</scope>
    <source>
        <strain evidence="3 4">NBRC 106308</strain>
    </source>
</reference>
<dbReference type="Gene3D" id="3.40.50.12780">
    <property type="entry name" value="N-terminal domain of ligase-like"/>
    <property type="match status" value="1"/>
</dbReference>
<evidence type="ECO:0000313" key="3">
    <source>
        <dbReference type="EMBL" id="GEO32798.1"/>
    </source>
</evidence>
<dbReference type="Pfam" id="PF13193">
    <property type="entry name" value="AMP-binding_C"/>
    <property type="match status" value="1"/>
</dbReference>
<feature type="domain" description="AMP-dependent synthetase/ligase" evidence="1">
    <location>
        <begin position="57"/>
        <end position="226"/>
    </location>
</feature>
<dbReference type="SUPFAM" id="SSF56801">
    <property type="entry name" value="Acetyl-CoA synthetase-like"/>
    <property type="match status" value="1"/>
</dbReference>
<dbReference type="InterPro" id="IPR042099">
    <property type="entry name" value="ANL_N_sf"/>
</dbReference>
<evidence type="ECO:0000313" key="4">
    <source>
        <dbReference type="Proteomes" id="UP000321181"/>
    </source>
</evidence>
<evidence type="ECO:0000259" key="1">
    <source>
        <dbReference type="Pfam" id="PF00501"/>
    </source>
</evidence>
<dbReference type="OrthoDB" id="9803968at2"/>
<gene>
    <name evidence="3" type="primary">menE</name>
    <name evidence="3" type="ORF">CAE01nite_05230</name>
</gene>
<dbReference type="InterPro" id="IPR050237">
    <property type="entry name" value="ATP-dep_AMP-bd_enzyme"/>
</dbReference>
<dbReference type="InterPro" id="IPR020845">
    <property type="entry name" value="AMP-binding_CS"/>
</dbReference>
<evidence type="ECO:0000259" key="2">
    <source>
        <dbReference type="Pfam" id="PF13193"/>
    </source>
</evidence>
<sequence length="406" mass="40904">MTRALRAVPAGLDRVDELTAALRAALDGSGPAVLPVAGATAPAPFAAPAPSIAPAPSTAAASTVPDDVAVVVATSGSTGTPRGVMLSAGALRASAQATDARLGGPAQWLLTLPPEHVAGLQVVVRSLLAGTRPVVPAPGNFRPDAFAAATARLTGDRRFVSLVPTQLHRLLDDAAGRAALLTYDAVLLGGAATPPALLSRARDAGAAVVTTYGMSETCGGCVYDGVPLDGVRVRLSADDAVELAGPVLATGYLGRPDLDADAFTFDHDGVRWLRTSDLGRSDGGRLTVLGRADDVLVTGGVKVAPAAVERALAELPGVGEACVVGVPDAEWGQAVVAVVVPRAGRRAPDPAEVRAHVARTLGSPAAPRHVVVVEGLPLRGPGKVDRRAVTDLATARLGRPGRSAGT</sequence>
<accession>A0A512D8I7</accession>
<keyword evidence="4" id="KW-1185">Reference proteome</keyword>
<dbReference type="GO" id="GO:0016878">
    <property type="term" value="F:acid-thiol ligase activity"/>
    <property type="evidence" value="ECO:0007669"/>
    <property type="project" value="UniProtKB-ARBA"/>
</dbReference>
<dbReference type="Proteomes" id="UP000321181">
    <property type="component" value="Unassembled WGS sequence"/>
</dbReference>
<dbReference type="NCBIfam" id="NF005877">
    <property type="entry name" value="PRK07824.1"/>
    <property type="match status" value="1"/>
</dbReference>
<dbReference type="Gene3D" id="3.30.300.30">
    <property type="match status" value="1"/>
</dbReference>
<dbReference type="PANTHER" id="PTHR43767">
    <property type="entry name" value="LONG-CHAIN-FATTY-ACID--COA LIGASE"/>
    <property type="match status" value="1"/>
</dbReference>
<dbReference type="AlphaFoldDB" id="A0A512D8I7"/>
<proteinExistence type="predicted"/>
<dbReference type="RefSeq" id="WP_146899438.1">
    <property type="nucleotide sequence ID" value="NZ_BAAARM010000001.1"/>
</dbReference>
<dbReference type="InterPro" id="IPR025110">
    <property type="entry name" value="AMP-bd_C"/>
</dbReference>
<dbReference type="PROSITE" id="PS00455">
    <property type="entry name" value="AMP_BINDING"/>
    <property type="match status" value="1"/>
</dbReference>
<feature type="domain" description="AMP-binding enzyme C-terminal" evidence="2">
    <location>
        <begin position="308"/>
        <end position="383"/>
    </location>
</feature>
<dbReference type="EMBL" id="BJYY01000001">
    <property type="protein sequence ID" value="GEO32798.1"/>
    <property type="molecule type" value="Genomic_DNA"/>
</dbReference>
<comment type="caution">
    <text evidence="3">The sequence shown here is derived from an EMBL/GenBank/DDBJ whole genome shotgun (WGS) entry which is preliminary data.</text>
</comment>
<keyword evidence="3" id="KW-0436">Ligase</keyword>
<dbReference type="InterPro" id="IPR045851">
    <property type="entry name" value="AMP-bd_C_sf"/>
</dbReference>
<dbReference type="Pfam" id="PF00501">
    <property type="entry name" value="AMP-binding"/>
    <property type="match status" value="1"/>
</dbReference>
<organism evidence="3 4">
    <name type="scientific">Cellulomonas aerilata</name>
    <dbReference type="NCBI Taxonomy" id="515326"/>
    <lineage>
        <taxon>Bacteria</taxon>
        <taxon>Bacillati</taxon>
        <taxon>Actinomycetota</taxon>
        <taxon>Actinomycetes</taxon>
        <taxon>Micrococcales</taxon>
        <taxon>Cellulomonadaceae</taxon>
        <taxon>Cellulomonas</taxon>
    </lineage>
</organism>